<evidence type="ECO:0000256" key="3">
    <source>
        <dbReference type="ARBA" id="ARBA00022679"/>
    </source>
</evidence>
<keyword evidence="3" id="KW-0808">Transferase</keyword>
<evidence type="ECO:0000256" key="5">
    <source>
        <dbReference type="SAM" id="MobiDB-lite"/>
    </source>
</evidence>
<proteinExistence type="predicted"/>
<keyword evidence="4" id="KW-0012">Acyltransferase</keyword>
<dbReference type="GO" id="GO:0016746">
    <property type="term" value="F:acyltransferase activity"/>
    <property type="evidence" value="ECO:0007669"/>
    <property type="project" value="UniProtKB-KW"/>
</dbReference>
<dbReference type="GO" id="GO:0005737">
    <property type="term" value="C:cytoplasm"/>
    <property type="evidence" value="ECO:0007669"/>
    <property type="project" value="UniProtKB-SubCell"/>
</dbReference>
<organism evidence="7">
    <name type="scientific">uncultured Thiotrichaceae bacterium</name>
    <dbReference type="NCBI Taxonomy" id="298394"/>
    <lineage>
        <taxon>Bacteria</taxon>
        <taxon>Pseudomonadati</taxon>
        <taxon>Pseudomonadota</taxon>
        <taxon>Gammaproteobacteria</taxon>
        <taxon>Thiotrichales</taxon>
        <taxon>Thiotrichaceae</taxon>
        <taxon>environmental samples</taxon>
    </lineage>
</organism>
<dbReference type="GO" id="GO:0042619">
    <property type="term" value="P:poly-hydroxybutyrate biosynthetic process"/>
    <property type="evidence" value="ECO:0007669"/>
    <property type="project" value="InterPro"/>
</dbReference>
<evidence type="ECO:0000256" key="4">
    <source>
        <dbReference type="ARBA" id="ARBA00023315"/>
    </source>
</evidence>
<dbReference type="PANTHER" id="PTHR36837:SF5">
    <property type="entry name" value="POLY-3-HYDROXYBUTYRATE SYNTHASE"/>
    <property type="match status" value="1"/>
</dbReference>
<dbReference type="InterPro" id="IPR010963">
    <property type="entry name" value="PHA_synth_I"/>
</dbReference>
<protein>
    <submittedName>
        <fullName evidence="7">Polyhydroxyalkanoic acid synthase</fullName>
    </submittedName>
</protein>
<reference evidence="7" key="1">
    <citation type="submission" date="2020-01" db="EMBL/GenBank/DDBJ databases">
        <authorList>
            <person name="Meier V. D."/>
            <person name="Meier V D."/>
        </authorList>
    </citation>
    <scope>NUCLEOTIDE SEQUENCE</scope>
    <source>
        <strain evidence="7">HLG_WM_MAG_07</strain>
    </source>
</reference>
<dbReference type="EMBL" id="CACVAY010000007">
    <property type="protein sequence ID" value="CAA6800930.1"/>
    <property type="molecule type" value="Genomic_DNA"/>
</dbReference>
<sequence length="722" mass="80445">MSETNQADINTLGFVSATEELQNNFKQVEDMMKMFSDSHQSMNLDPFNLGEAYTDWMAAVAKDPAKAMQASMDFWQQSMQLTQQAMSHAFAGEGQEKPEPVIAEGRGDRRFKHDDWSDKPVFDVIKQSYLLTSDYARKLVSDVDGLDEKTEEKVKFFTERYLDAMSPTNFAATNPAVLEKTMETKGANLLHGLKNMIGDLEAGEGKLKISMTDTSAFTLGENVATTPGKVVFQNRMFQLIQFSPSTDKVLKRPLLIVPPWINKYYIMDLQPKNSLLKWLVDEGHTVFVMSWVNPDETYRDVGFDHYVTEGVIKAVDAVENITGEDEINAIGYCIGGSLLTTTLAYMKANNDARIKSATFFTTMIDFEDPGELGVYIDEKQICGIEQNMEEEGYLDGTQMAGAFNLLRANDLIWSFYVNNYLLGNDPRPFDLLYWNSDSTRMTAAMHSWYLRNLYLENNLAKPNALEINGTPIDVSSIDVPACFISTVDDHIAPWLSTYKGAKLFSGDVRFILGGSGHIAGIINPPEANKYGYRVTDELPDEPQAWADSANVEEGSWWPNWNTWIRPLSDEETIDARTPGDSTLPVIEDAPGTYVKCKLDDPTPVLEETKLVKPAAKSKPAKKAEPKAKVEKPAAVKAPKAEEKAKPKEAAPKVEAKPDDLTQIKGVGPKMAETLNDLGITTFAQIAELSAEQLSAKLVEVDARNSRYDTVAWLEQVAQLAKK</sequence>
<feature type="region of interest" description="Disordered" evidence="5">
    <location>
        <begin position="613"/>
        <end position="664"/>
    </location>
</feature>
<dbReference type="Gene3D" id="3.40.50.1820">
    <property type="entry name" value="alpha/beta hydrolase"/>
    <property type="match status" value="1"/>
</dbReference>
<dbReference type="InterPro" id="IPR051321">
    <property type="entry name" value="PHA/PHB_synthase"/>
</dbReference>
<gene>
    <name evidence="7" type="ORF">HELGO_WM10483</name>
</gene>
<accession>A0A6S6RVJ9</accession>
<keyword evidence="2" id="KW-0963">Cytoplasm</keyword>
<name>A0A6S6RVJ9_9GAMM</name>
<dbReference type="SUPFAM" id="SSF53474">
    <property type="entry name" value="alpha/beta-Hydrolases"/>
    <property type="match status" value="1"/>
</dbReference>
<evidence type="ECO:0000313" key="7">
    <source>
        <dbReference type="EMBL" id="CAA6800930.1"/>
    </source>
</evidence>
<dbReference type="NCBIfam" id="TIGR01838">
    <property type="entry name" value="PHA_synth_I"/>
    <property type="match status" value="1"/>
</dbReference>
<evidence type="ECO:0000256" key="1">
    <source>
        <dbReference type="ARBA" id="ARBA00004496"/>
    </source>
</evidence>
<evidence type="ECO:0000259" key="6">
    <source>
        <dbReference type="Pfam" id="PF07167"/>
    </source>
</evidence>
<dbReference type="Gene3D" id="1.10.150.20">
    <property type="entry name" value="5' to 3' exonuclease, C-terminal subdomain"/>
    <property type="match status" value="1"/>
</dbReference>
<dbReference type="InterPro" id="IPR029058">
    <property type="entry name" value="AB_hydrolase_fold"/>
</dbReference>
<comment type="subcellular location">
    <subcellularLocation>
        <location evidence="1">Cytoplasm</location>
    </subcellularLocation>
</comment>
<dbReference type="AlphaFoldDB" id="A0A6S6RVJ9"/>
<feature type="compositionally biased region" description="Basic and acidic residues" evidence="5">
    <location>
        <begin position="621"/>
        <end position="661"/>
    </location>
</feature>
<evidence type="ECO:0000256" key="2">
    <source>
        <dbReference type="ARBA" id="ARBA00022490"/>
    </source>
</evidence>
<dbReference type="Pfam" id="PF07167">
    <property type="entry name" value="PhaC_N"/>
    <property type="match status" value="1"/>
</dbReference>
<dbReference type="InterPro" id="IPR010941">
    <property type="entry name" value="PhaC_N"/>
</dbReference>
<dbReference type="PANTHER" id="PTHR36837">
    <property type="entry name" value="POLY(3-HYDROXYALKANOATE) POLYMERASE SUBUNIT PHAC"/>
    <property type="match status" value="1"/>
</dbReference>
<dbReference type="Pfam" id="PF14520">
    <property type="entry name" value="HHH_5"/>
    <property type="match status" value="1"/>
</dbReference>
<feature type="domain" description="Poly-beta-hydroxybutyrate polymerase N-terminal" evidence="6">
    <location>
        <begin position="108"/>
        <end position="279"/>
    </location>
</feature>